<reference evidence="2" key="1">
    <citation type="submission" date="2021-05" db="EMBL/GenBank/DDBJ databases">
        <authorList>
            <person name="Alioto T."/>
            <person name="Alioto T."/>
            <person name="Gomez Garrido J."/>
        </authorList>
    </citation>
    <scope>NUCLEOTIDE SEQUENCE</scope>
</reference>
<feature type="region of interest" description="Disordered" evidence="1">
    <location>
        <begin position="1"/>
        <end position="26"/>
    </location>
</feature>
<dbReference type="EMBL" id="HBUF01567582">
    <property type="protein sequence ID" value="CAG6765207.1"/>
    <property type="molecule type" value="Transcribed_RNA"/>
</dbReference>
<dbReference type="AlphaFoldDB" id="A0A8D9ETL1"/>
<protein>
    <submittedName>
        <fullName evidence="2">Uncharacterized protein</fullName>
    </submittedName>
</protein>
<proteinExistence type="predicted"/>
<name>A0A8D9ETL1_9HEMI</name>
<organism evidence="2">
    <name type="scientific">Cacopsylla melanoneura</name>
    <dbReference type="NCBI Taxonomy" id="428564"/>
    <lineage>
        <taxon>Eukaryota</taxon>
        <taxon>Metazoa</taxon>
        <taxon>Ecdysozoa</taxon>
        <taxon>Arthropoda</taxon>
        <taxon>Hexapoda</taxon>
        <taxon>Insecta</taxon>
        <taxon>Pterygota</taxon>
        <taxon>Neoptera</taxon>
        <taxon>Paraneoptera</taxon>
        <taxon>Hemiptera</taxon>
        <taxon>Sternorrhyncha</taxon>
        <taxon>Psylloidea</taxon>
        <taxon>Psyllidae</taxon>
        <taxon>Psyllinae</taxon>
        <taxon>Cacopsylla</taxon>
    </lineage>
</organism>
<evidence type="ECO:0000256" key="1">
    <source>
        <dbReference type="SAM" id="MobiDB-lite"/>
    </source>
</evidence>
<sequence length="186" mass="20864">MSFKKSNQVPRKFRPRSKSVDNDGYESGYQMIPSSVNSSRTSLLDDNTHGAVFKYDSESDWETTGSNTGGPKYPTYLIKALRLQHEKSNLMPKTYRNYHAVSMSQLSTASSAPELHHLLTIPEIHEVFGFRVCDENGGLDLHDSMNQAWLSTLSMISMVCTSREIADQLLCILLLGTGDKVEILTR</sequence>
<accession>A0A8D9ETL1</accession>
<evidence type="ECO:0000313" key="2">
    <source>
        <dbReference type="EMBL" id="CAG6765207.1"/>
    </source>
</evidence>